<dbReference type="EMBL" id="JAFCIX010000341">
    <property type="protein sequence ID" value="KAH6593935.1"/>
    <property type="molecule type" value="Genomic_DNA"/>
</dbReference>
<evidence type="ECO:0000313" key="3">
    <source>
        <dbReference type="EMBL" id="KAH6593935.1"/>
    </source>
</evidence>
<evidence type="ECO:0000256" key="2">
    <source>
        <dbReference type="SAM" id="SignalP"/>
    </source>
</evidence>
<evidence type="ECO:0000313" key="4">
    <source>
        <dbReference type="Proteomes" id="UP001648503"/>
    </source>
</evidence>
<feature type="region of interest" description="Disordered" evidence="1">
    <location>
        <begin position="62"/>
        <end position="100"/>
    </location>
</feature>
<evidence type="ECO:0000256" key="1">
    <source>
        <dbReference type="SAM" id="MobiDB-lite"/>
    </source>
</evidence>
<name>A0ABQ8F8B1_9FUNG</name>
<dbReference type="Proteomes" id="UP001648503">
    <property type="component" value="Unassembled WGS sequence"/>
</dbReference>
<keyword evidence="4" id="KW-1185">Reference proteome</keyword>
<sequence length="305" mass="34468">MQFFHLFSFVVVASYAAALPQPAGLSGKYSNSVDTNLASGLEARSYQPVLNSKRDSAILVSLKRRDDSEGSPEDNSGGSTENNSEVSTGENSESDPFFPFKLSPNETVERHFTDDDISTNNLASTIKRVEDDFYIFFKEGEEAADKIGGDTGDRMKEYFRRNSYVNVALRFWSYESVPKILRLIGSGVGKSEYPKLEPKLTKELDEFKDGVRAGFSAVFDNTMKMLNNDGSDIDNFQNVDESFNRAFENQWLLVRKLRALLRKFKVDEFFYEDLVNVTDAVAKFREKQNTIYDEVMQGLKAAPSQ</sequence>
<proteinExistence type="predicted"/>
<feature type="chain" id="PRO_5045323660" description="RxLR effector protein" evidence="2">
    <location>
        <begin position="19"/>
        <end position="305"/>
    </location>
</feature>
<reference evidence="3 4" key="1">
    <citation type="submission" date="2021-02" db="EMBL/GenBank/DDBJ databases">
        <title>Variation within the Batrachochytrium salamandrivorans European outbreak.</title>
        <authorList>
            <person name="Kelly M."/>
            <person name="Pasmans F."/>
            <person name="Shea T.P."/>
            <person name="Munoz J.F."/>
            <person name="Carranza S."/>
            <person name="Cuomo C.A."/>
            <person name="Martel A."/>
        </authorList>
    </citation>
    <scope>NUCLEOTIDE SEQUENCE [LARGE SCALE GENOMIC DNA]</scope>
    <source>
        <strain evidence="3 4">AMFP18/2</strain>
    </source>
</reference>
<accession>A0ABQ8F8B1</accession>
<feature type="compositionally biased region" description="Polar residues" evidence="1">
    <location>
        <begin position="73"/>
        <end position="91"/>
    </location>
</feature>
<gene>
    <name evidence="3" type="ORF">BASA50_006991</name>
</gene>
<comment type="caution">
    <text evidence="3">The sequence shown here is derived from an EMBL/GenBank/DDBJ whole genome shotgun (WGS) entry which is preliminary data.</text>
</comment>
<protein>
    <recommendedName>
        <fullName evidence="5">RxLR effector protein</fullName>
    </recommendedName>
</protein>
<organism evidence="3 4">
    <name type="scientific">Batrachochytrium salamandrivorans</name>
    <dbReference type="NCBI Taxonomy" id="1357716"/>
    <lineage>
        <taxon>Eukaryota</taxon>
        <taxon>Fungi</taxon>
        <taxon>Fungi incertae sedis</taxon>
        <taxon>Chytridiomycota</taxon>
        <taxon>Chytridiomycota incertae sedis</taxon>
        <taxon>Chytridiomycetes</taxon>
        <taxon>Rhizophydiales</taxon>
        <taxon>Rhizophydiales incertae sedis</taxon>
        <taxon>Batrachochytrium</taxon>
    </lineage>
</organism>
<keyword evidence="2" id="KW-0732">Signal</keyword>
<feature type="signal peptide" evidence="2">
    <location>
        <begin position="1"/>
        <end position="18"/>
    </location>
</feature>
<evidence type="ECO:0008006" key="5">
    <source>
        <dbReference type="Google" id="ProtNLM"/>
    </source>
</evidence>